<dbReference type="InterPro" id="IPR007822">
    <property type="entry name" value="LANC-like"/>
</dbReference>
<reference evidence="2 3" key="1">
    <citation type="submission" date="2018-01" db="EMBL/GenBank/DDBJ databases">
        <title>Co-occurrence of chitin degradation, pigmentation and bioactivity in marine Pseudoalteromonas.</title>
        <authorList>
            <person name="Paulsen S."/>
            <person name="Gram L."/>
            <person name="Machado H."/>
        </authorList>
    </citation>
    <scope>NUCLEOTIDE SEQUENCE [LARGE SCALE GENOMIC DNA]</scope>
    <source>
        <strain evidence="2 3">S3898</strain>
    </source>
</reference>
<dbReference type="SUPFAM" id="SSF56112">
    <property type="entry name" value="Protein kinase-like (PK-like)"/>
    <property type="match status" value="1"/>
</dbReference>
<dbReference type="InterPro" id="IPR053524">
    <property type="entry name" value="Aerial_hyphae_peptide-synth"/>
</dbReference>
<evidence type="ECO:0000313" key="3">
    <source>
        <dbReference type="Proteomes" id="UP000291338"/>
    </source>
</evidence>
<sequence>MLAPKKNYPNQGWKIHISCHHDSDIWTLETALKICLAHNTEFKFASDPATLSQLLSKNCTRSASGKFITIYPAPSQFDELIEALYIAFKDCKGPYILSDKPYKDSEVIFYRYGGFKRIEHMNVFGERSSQILNEDFFEIEDIRSPKYVTPTFIIDKNYELTSKQAESSSTDESSSELFDKFEFISCIKHSNAGGVYVGKEKATDNTVLIKEARPFVGMNSGDFSVIKLLEKELRLMEELAQDDIAPTPYGMYPAWTHHFMVQEFLTGSTLKNFSVNISQFIHANCTTFELNNWLAKFQTLSLNTIEMVEKLHHKKIIFGDLSFNNIMVDSDTLETKLIDFEGAFQKQVDPEVNLYTPGFYTEDRPDKSQPDFCDDIYALGCVLLSVLMPTTYMLSYDTNFAKTLTGHLERDFSLPSEISEAIDLLLKNAPDALYKSKTLLESIELGSMAKCQYQGFDFAKLTEYPKCIFELCEAHLATQRMEYVLPLDNKREFALAMNHGELGVAYAWKITQGEIPTALSEWLKNQNYYELPDLPPGLMNGCAGAAWGFSELGLVQEARRAFNVSRLHRKLYDSCSLGYGLAGTGLCALKLYLKFDDDYYLDLAKGYADYILEEGIKDQNGYYYWPQVDTEKTPIGLIEGGAGIALFLLKLFAVTKESRYLEVGKSALKYDLSFKQEKYGSIGFPADSGGGIFYPYVQCGSAGIAMVLLRYYKMTQKQYFLDEINQLRASLSTKYSVSSGYFSGLAGIGSFLLDAHQILNDESYFEDACRVADGINIYSVHYAEGLGYPGAMRQKLSCDLGAGSAGVALFYDRLLNKKSNQLFMLDELLN</sequence>
<dbReference type="PROSITE" id="PS50011">
    <property type="entry name" value="PROTEIN_KINASE_DOM"/>
    <property type="match status" value="1"/>
</dbReference>
<dbReference type="Proteomes" id="UP000291338">
    <property type="component" value="Unassembled WGS sequence"/>
</dbReference>
<dbReference type="Pfam" id="PF00069">
    <property type="entry name" value="Pkinase"/>
    <property type="match status" value="1"/>
</dbReference>
<dbReference type="InterPro" id="IPR011009">
    <property type="entry name" value="Kinase-like_dom_sf"/>
</dbReference>
<protein>
    <recommendedName>
        <fullName evidence="1">Protein kinase domain-containing protein</fullName>
    </recommendedName>
</protein>
<feature type="domain" description="Protein kinase" evidence="1">
    <location>
        <begin position="181"/>
        <end position="445"/>
    </location>
</feature>
<name>A0A4Q7IS74_9GAMM</name>
<evidence type="ECO:0000259" key="1">
    <source>
        <dbReference type="PROSITE" id="PS50011"/>
    </source>
</evidence>
<dbReference type="CDD" id="cd04791">
    <property type="entry name" value="LanC_SerThrkinase"/>
    <property type="match status" value="1"/>
</dbReference>
<comment type="caution">
    <text evidence="2">The sequence shown here is derived from an EMBL/GenBank/DDBJ whole genome shotgun (WGS) entry which is preliminary data.</text>
</comment>
<dbReference type="EMBL" id="PPSX01000013">
    <property type="protein sequence ID" value="RZQ54469.1"/>
    <property type="molecule type" value="Genomic_DNA"/>
</dbReference>
<dbReference type="GO" id="GO:0004672">
    <property type="term" value="F:protein kinase activity"/>
    <property type="evidence" value="ECO:0007669"/>
    <property type="project" value="InterPro"/>
</dbReference>
<dbReference type="NCBIfam" id="NF038151">
    <property type="entry name" value="lanthi_synth_III"/>
    <property type="match status" value="1"/>
</dbReference>
<dbReference type="SMART" id="SM01260">
    <property type="entry name" value="LANC_like"/>
    <property type="match status" value="1"/>
</dbReference>
<accession>A0A4Q7IS74</accession>
<dbReference type="InterPro" id="IPR057929">
    <property type="entry name" value="RamC_N"/>
</dbReference>
<dbReference type="Pfam" id="PF25816">
    <property type="entry name" value="RamC_N"/>
    <property type="match status" value="1"/>
</dbReference>
<dbReference type="Pfam" id="PF05147">
    <property type="entry name" value="LANC_like"/>
    <property type="match status" value="1"/>
</dbReference>
<dbReference type="SUPFAM" id="SSF158745">
    <property type="entry name" value="LanC-like"/>
    <property type="match status" value="1"/>
</dbReference>
<dbReference type="InterPro" id="IPR000719">
    <property type="entry name" value="Prot_kinase_dom"/>
</dbReference>
<dbReference type="GO" id="GO:0005975">
    <property type="term" value="P:carbohydrate metabolic process"/>
    <property type="evidence" value="ECO:0007669"/>
    <property type="project" value="InterPro"/>
</dbReference>
<dbReference type="GO" id="GO:0005524">
    <property type="term" value="F:ATP binding"/>
    <property type="evidence" value="ECO:0007669"/>
    <property type="project" value="InterPro"/>
</dbReference>
<proteinExistence type="predicted"/>
<evidence type="ECO:0000313" key="2">
    <source>
        <dbReference type="EMBL" id="RZQ54469.1"/>
    </source>
</evidence>
<dbReference type="PANTHER" id="PTHR44167:SF24">
    <property type="entry name" value="SERINE_THREONINE-PROTEIN KINASE CHK2"/>
    <property type="match status" value="1"/>
</dbReference>
<dbReference type="GO" id="GO:0031179">
    <property type="term" value="P:peptide modification"/>
    <property type="evidence" value="ECO:0007669"/>
    <property type="project" value="InterPro"/>
</dbReference>
<dbReference type="InterPro" id="IPR058053">
    <property type="entry name" value="RamC_C"/>
</dbReference>
<dbReference type="SMART" id="SM00220">
    <property type="entry name" value="S_TKc"/>
    <property type="match status" value="1"/>
</dbReference>
<dbReference type="InterPro" id="IPR012341">
    <property type="entry name" value="6hp_glycosidase-like_sf"/>
</dbReference>
<dbReference type="Gene3D" id="1.10.510.10">
    <property type="entry name" value="Transferase(Phosphotransferase) domain 1"/>
    <property type="match status" value="1"/>
</dbReference>
<dbReference type="AlphaFoldDB" id="A0A4Q7IS74"/>
<organism evidence="2 3">
    <name type="scientific">Pseudoalteromonas phenolica</name>
    <dbReference type="NCBI Taxonomy" id="161398"/>
    <lineage>
        <taxon>Bacteria</taxon>
        <taxon>Pseudomonadati</taxon>
        <taxon>Pseudomonadota</taxon>
        <taxon>Gammaproteobacteria</taxon>
        <taxon>Alteromonadales</taxon>
        <taxon>Pseudoalteromonadaceae</taxon>
        <taxon>Pseudoalteromonas</taxon>
    </lineage>
</organism>
<dbReference type="PANTHER" id="PTHR44167">
    <property type="entry name" value="OVARIAN-SPECIFIC SERINE/THREONINE-PROTEIN KINASE LOK-RELATED"/>
    <property type="match status" value="1"/>
</dbReference>
<dbReference type="Gene3D" id="1.50.10.10">
    <property type="match status" value="1"/>
</dbReference>
<gene>
    <name evidence="2" type="ORF">C1E23_03660</name>
</gene>